<dbReference type="Proteomes" id="UP000596661">
    <property type="component" value="Unassembled WGS sequence"/>
</dbReference>
<evidence type="ECO:0000256" key="7">
    <source>
        <dbReference type="ARBA" id="ARBA00023180"/>
    </source>
</evidence>
<dbReference type="Pfam" id="PF00112">
    <property type="entry name" value="Peptidase_C1"/>
    <property type="match status" value="1"/>
</dbReference>
<evidence type="ECO:0000256" key="2">
    <source>
        <dbReference type="ARBA" id="ARBA00022670"/>
    </source>
</evidence>
<dbReference type="InterPro" id="IPR000668">
    <property type="entry name" value="Peptidase_C1A_C"/>
</dbReference>
<dbReference type="CDD" id="cd02248">
    <property type="entry name" value="Peptidase_C1A"/>
    <property type="match status" value="1"/>
</dbReference>
<evidence type="ECO:0000256" key="4">
    <source>
        <dbReference type="ARBA" id="ARBA00022801"/>
    </source>
</evidence>
<dbReference type="EnsemblPlants" id="evm.model.10.1418">
    <property type="protein sequence ID" value="cds.evm.model.10.1418"/>
    <property type="gene ID" value="evm.TU.10.1418"/>
</dbReference>
<dbReference type="PROSITE" id="PS00640">
    <property type="entry name" value="THIOL_PROTEASE_ASN"/>
    <property type="match status" value="1"/>
</dbReference>
<keyword evidence="4" id="KW-0378">Hydrolase</keyword>
<comment type="similarity">
    <text evidence="1">Belongs to the peptidase C1 family.</text>
</comment>
<name>A0A803QJN3_CANSA</name>
<evidence type="ECO:0000256" key="8">
    <source>
        <dbReference type="ARBA" id="ARBA00069575"/>
    </source>
</evidence>
<dbReference type="PANTHER" id="PTHR12411">
    <property type="entry name" value="CYSTEINE PROTEASE FAMILY C1-RELATED"/>
    <property type="match status" value="1"/>
</dbReference>
<dbReference type="InterPro" id="IPR039417">
    <property type="entry name" value="Peptidase_C1A_papain-like"/>
</dbReference>
<keyword evidence="2" id="KW-0645">Protease</keyword>
<evidence type="ECO:0000259" key="10">
    <source>
        <dbReference type="SMART" id="SM00848"/>
    </source>
</evidence>
<dbReference type="GO" id="GO:0006508">
    <property type="term" value="P:proteolysis"/>
    <property type="evidence" value="ECO:0007669"/>
    <property type="project" value="UniProtKB-KW"/>
</dbReference>
<keyword evidence="7" id="KW-0325">Glycoprotein</keyword>
<dbReference type="SUPFAM" id="SSF54001">
    <property type="entry name" value="Cysteine proteinases"/>
    <property type="match status" value="1"/>
</dbReference>
<dbReference type="FunFam" id="3.90.70.10:FF:000023">
    <property type="entry name" value="Senescence-specific cysteine protease SAG39"/>
    <property type="match status" value="1"/>
</dbReference>
<dbReference type="PROSITE" id="PS00139">
    <property type="entry name" value="THIOL_PROTEASE_CYS"/>
    <property type="match status" value="1"/>
</dbReference>
<dbReference type="InterPro" id="IPR025660">
    <property type="entry name" value="Pept_his_AS"/>
</dbReference>
<dbReference type="InterPro" id="IPR013201">
    <property type="entry name" value="Prot_inhib_I29"/>
</dbReference>
<proteinExistence type="inferred from homology"/>
<dbReference type="PROSITE" id="PS00639">
    <property type="entry name" value="THIOL_PROTEASE_HIS"/>
    <property type="match status" value="1"/>
</dbReference>
<dbReference type="Gene3D" id="3.90.70.10">
    <property type="entry name" value="Cysteine proteinases"/>
    <property type="match status" value="1"/>
</dbReference>
<dbReference type="AlphaFoldDB" id="A0A803QJN3"/>
<feature type="domain" description="Peptidase C1A papain C-terminal" evidence="9">
    <location>
        <begin position="209"/>
        <end position="424"/>
    </location>
</feature>
<dbReference type="InterPro" id="IPR025661">
    <property type="entry name" value="Pept_asp_AS"/>
</dbReference>
<keyword evidence="5" id="KW-0788">Thiol protease</keyword>
<dbReference type="GO" id="GO:0008234">
    <property type="term" value="F:cysteine-type peptidase activity"/>
    <property type="evidence" value="ECO:0007669"/>
    <property type="project" value="UniProtKB-KW"/>
</dbReference>
<evidence type="ECO:0000256" key="3">
    <source>
        <dbReference type="ARBA" id="ARBA00022729"/>
    </source>
</evidence>
<keyword evidence="6" id="KW-1015">Disulfide bond</keyword>
<dbReference type="SMART" id="SM00848">
    <property type="entry name" value="Inhibitor_I29"/>
    <property type="match status" value="1"/>
</dbReference>
<dbReference type="InterPro" id="IPR038765">
    <property type="entry name" value="Papain-like_cys_pep_sf"/>
</dbReference>
<dbReference type="Pfam" id="PF08246">
    <property type="entry name" value="Inhibitor_I29"/>
    <property type="match status" value="1"/>
</dbReference>
<dbReference type="EMBL" id="UZAU01000821">
    <property type="status" value="NOT_ANNOTATED_CDS"/>
    <property type="molecule type" value="Genomic_DNA"/>
</dbReference>
<dbReference type="OMA" id="GTYNKGC"/>
<evidence type="ECO:0000313" key="11">
    <source>
        <dbReference type="EnsemblPlants" id="cds.evm.model.10.1418"/>
    </source>
</evidence>
<evidence type="ECO:0000313" key="12">
    <source>
        <dbReference type="Proteomes" id="UP000596661"/>
    </source>
</evidence>
<dbReference type="InterPro" id="IPR013128">
    <property type="entry name" value="Peptidase_C1A"/>
</dbReference>
<evidence type="ECO:0000259" key="9">
    <source>
        <dbReference type="SMART" id="SM00645"/>
    </source>
</evidence>
<protein>
    <recommendedName>
        <fullName evidence="8">Vignain</fullName>
    </recommendedName>
</protein>
<dbReference type="SMART" id="SM00645">
    <property type="entry name" value="Pept_C1"/>
    <property type="match status" value="1"/>
</dbReference>
<dbReference type="Gramene" id="evm.model.10.1418">
    <property type="protein sequence ID" value="cds.evm.model.10.1418"/>
    <property type="gene ID" value="evm.TU.10.1418"/>
</dbReference>
<organism evidence="11 12">
    <name type="scientific">Cannabis sativa</name>
    <name type="common">Hemp</name>
    <name type="synonym">Marijuana</name>
    <dbReference type="NCBI Taxonomy" id="3483"/>
    <lineage>
        <taxon>Eukaryota</taxon>
        <taxon>Viridiplantae</taxon>
        <taxon>Streptophyta</taxon>
        <taxon>Embryophyta</taxon>
        <taxon>Tracheophyta</taxon>
        <taxon>Spermatophyta</taxon>
        <taxon>Magnoliopsida</taxon>
        <taxon>eudicotyledons</taxon>
        <taxon>Gunneridae</taxon>
        <taxon>Pentapetalae</taxon>
        <taxon>rosids</taxon>
        <taxon>fabids</taxon>
        <taxon>Rosales</taxon>
        <taxon>Cannabaceae</taxon>
        <taxon>Cannabis</taxon>
    </lineage>
</organism>
<evidence type="ECO:0000256" key="5">
    <source>
        <dbReference type="ARBA" id="ARBA00022807"/>
    </source>
</evidence>
<reference evidence="11" key="1">
    <citation type="submission" date="2021-03" db="UniProtKB">
        <authorList>
            <consortium name="EnsemblPlants"/>
        </authorList>
    </citation>
    <scope>IDENTIFICATION</scope>
</reference>
<dbReference type="PRINTS" id="PR00705">
    <property type="entry name" value="PAPAIN"/>
</dbReference>
<sequence>MPEANEHLTGAEDILVKVLVGSRVVKEVTRRPPQITVVEMDCLLMVQALWHHLSTGDECCMSSYFGLLVDDFHIFLHGKSLMEVSMMLRSACLAILVLWTLWSPSRANSEPYKPQVSRRSEEAVKESFDRWIIQNARKYKNDAERELRYLIYNVNLMLIDQVNSLDLPYKLADNKYADMTNAEFQELFLGFKPLPDIQTSFRYGDGLNLPEQVDWRKNGSVTPVKDQGQCGSCWAFSSVAAVEGINHIKTGKLVSLSEQQLMDCDVTSGNLGCRGGFMDKAFEYIERNGLTTEKNYPYKGHDGLCKREKVKNRKVTISGYERVPANDEGKLQTAAAHQPISVAIDAASSEFQLYSHGVFTGQCGTDLNHGVTLVGYGEENGSKYWLVKNSWGTNWGESGYIKMKRDSTNKRGQCGIAMEASYPLKD</sequence>
<accession>A0A803QJN3</accession>
<dbReference type="InterPro" id="IPR000169">
    <property type="entry name" value="Pept_cys_AS"/>
</dbReference>
<evidence type="ECO:0000256" key="6">
    <source>
        <dbReference type="ARBA" id="ARBA00023157"/>
    </source>
</evidence>
<feature type="domain" description="Cathepsin propeptide inhibitor" evidence="10">
    <location>
        <begin position="128"/>
        <end position="184"/>
    </location>
</feature>
<evidence type="ECO:0000256" key="1">
    <source>
        <dbReference type="ARBA" id="ARBA00008455"/>
    </source>
</evidence>
<keyword evidence="12" id="KW-1185">Reference proteome</keyword>
<keyword evidence="3" id="KW-0732">Signal</keyword>